<dbReference type="Pfam" id="PF00400">
    <property type="entry name" value="WD40"/>
    <property type="match status" value="1"/>
</dbReference>
<evidence type="ECO:0000256" key="3">
    <source>
        <dbReference type="ARBA" id="ARBA00022737"/>
    </source>
</evidence>
<dbReference type="AlphaFoldDB" id="A0A1I8PQF6"/>
<dbReference type="GO" id="GO:0005737">
    <property type="term" value="C:cytoplasm"/>
    <property type="evidence" value="ECO:0007669"/>
    <property type="project" value="TreeGrafter"/>
</dbReference>
<dbReference type="PANTHER" id="PTHR46042:SF1">
    <property type="entry name" value="DIPHTHINE METHYLTRANSFERASE"/>
    <property type="match status" value="1"/>
</dbReference>
<dbReference type="GO" id="GO:0061685">
    <property type="term" value="F:diphthine methylesterase activity"/>
    <property type="evidence" value="ECO:0007669"/>
    <property type="project" value="UniProtKB-EC"/>
</dbReference>
<dbReference type="InterPro" id="IPR015943">
    <property type="entry name" value="WD40/YVTN_repeat-like_dom_sf"/>
</dbReference>
<keyword evidence="9" id="KW-1185">Reference proteome</keyword>
<dbReference type="Gene3D" id="2.130.10.10">
    <property type="entry name" value="YVTN repeat-like/Quinoprotein amine dehydrogenase"/>
    <property type="match status" value="1"/>
</dbReference>
<dbReference type="InterPro" id="IPR001680">
    <property type="entry name" value="WD40_rpt"/>
</dbReference>
<reference evidence="8" key="1">
    <citation type="submission" date="2020-05" db="UniProtKB">
        <authorList>
            <consortium name="EnsemblMetazoa"/>
        </authorList>
    </citation>
    <scope>IDENTIFICATION</scope>
    <source>
        <strain evidence="8">USDA</strain>
    </source>
</reference>
<evidence type="ECO:0000256" key="4">
    <source>
        <dbReference type="ARBA" id="ARBA00022801"/>
    </source>
</evidence>
<dbReference type="GO" id="GO:0017183">
    <property type="term" value="P:protein histidyl modification to diphthamide"/>
    <property type="evidence" value="ECO:0007669"/>
    <property type="project" value="TreeGrafter"/>
</dbReference>
<comment type="pathway">
    <text evidence="1">Protein modification; peptidyl-diphthamide biosynthesis.</text>
</comment>
<dbReference type="VEuPathDB" id="VectorBase:SCAU010203"/>
<dbReference type="SMART" id="SM00320">
    <property type="entry name" value="WD40"/>
    <property type="match status" value="3"/>
</dbReference>
<dbReference type="STRING" id="35570.A0A1I8PQF6"/>
<evidence type="ECO:0000256" key="6">
    <source>
        <dbReference type="ARBA" id="ARBA00039131"/>
    </source>
</evidence>
<dbReference type="InterPro" id="IPR052415">
    <property type="entry name" value="Diphthine_MTase"/>
</dbReference>
<dbReference type="EC" id="3.1.1.97" evidence="6"/>
<proteinExistence type="inferred from homology"/>
<comment type="catalytic activity">
    <reaction evidence="7">
        <text>diphthine methyl ester-[translation elongation factor 2] + H2O = diphthine-[translation elongation factor 2] + methanol + H(+)</text>
        <dbReference type="Rhea" id="RHEA:42656"/>
        <dbReference type="Rhea" id="RHEA-COMP:10172"/>
        <dbReference type="Rhea" id="RHEA-COMP:10173"/>
        <dbReference type="ChEBI" id="CHEBI:15377"/>
        <dbReference type="ChEBI" id="CHEBI:15378"/>
        <dbReference type="ChEBI" id="CHEBI:17790"/>
        <dbReference type="ChEBI" id="CHEBI:79005"/>
        <dbReference type="ChEBI" id="CHEBI:82696"/>
        <dbReference type="EC" id="3.1.1.97"/>
    </reaction>
</comment>
<evidence type="ECO:0000256" key="5">
    <source>
        <dbReference type="ARBA" id="ARBA00038092"/>
    </source>
</evidence>
<organism evidence="8 9">
    <name type="scientific">Stomoxys calcitrans</name>
    <name type="common">Stable fly</name>
    <name type="synonym">Conops calcitrans</name>
    <dbReference type="NCBI Taxonomy" id="35570"/>
    <lineage>
        <taxon>Eukaryota</taxon>
        <taxon>Metazoa</taxon>
        <taxon>Ecdysozoa</taxon>
        <taxon>Arthropoda</taxon>
        <taxon>Hexapoda</taxon>
        <taxon>Insecta</taxon>
        <taxon>Pterygota</taxon>
        <taxon>Neoptera</taxon>
        <taxon>Endopterygota</taxon>
        <taxon>Diptera</taxon>
        <taxon>Brachycera</taxon>
        <taxon>Muscomorpha</taxon>
        <taxon>Muscoidea</taxon>
        <taxon>Muscidae</taxon>
        <taxon>Stomoxys</taxon>
    </lineage>
</organism>
<dbReference type="Proteomes" id="UP000095300">
    <property type="component" value="Unassembled WGS sequence"/>
</dbReference>
<keyword evidence="2" id="KW-0853">WD repeat</keyword>
<dbReference type="PANTHER" id="PTHR46042">
    <property type="entry name" value="DIPHTHINE METHYLTRANSFERASE"/>
    <property type="match status" value="1"/>
</dbReference>
<dbReference type="SUPFAM" id="SSF50978">
    <property type="entry name" value="WD40 repeat-like"/>
    <property type="match status" value="1"/>
</dbReference>
<keyword evidence="3" id="KW-0677">Repeat</keyword>
<evidence type="ECO:0000256" key="1">
    <source>
        <dbReference type="ARBA" id="ARBA00005156"/>
    </source>
</evidence>
<accession>A0A1I8PQF6</accession>
<evidence type="ECO:0000313" key="9">
    <source>
        <dbReference type="Proteomes" id="UP000095300"/>
    </source>
</evidence>
<evidence type="ECO:0000256" key="2">
    <source>
        <dbReference type="ARBA" id="ARBA00022574"/>
    </source>
</evidence>
<comment type="similarity">
    <text evidence="5">Belongs to the DPH7 family.</text>
</comment>
<evidence type="ECO:0000256" key="7">
    <source>
        <dbReference type="ARBA" id="ARBA00047551"/>
    </source>
</evidence>
<sequence>MSHSVGRQNSNKSHAKTRIKSKYVGTELFVSQFIMMDIQLIHTIDTEYSADSVEWCPHPDFKNLFVCGTYQLKESSEENHDATMAACHRKGRIYLYKFDESDRSLLELNRVETAAILDMRWLKTTSNVFPILATATALGNVEVYIVEELKLKCVQVFRLNPSDNNLLTLSLDWGLSADEANISEGKQNQLLTSDSKGNISLAAWSSERNLEMIRSWHAHEFEAWICAFDKWDKNLVYTGGDDTFLHVYDLRSETRSMVNKSHNAGVTCLLSHPKREKILLTGSYDEKLRTFDTRTMKTPLSELDLQGGIWRIKSDPVKHDLMLCACMYHNFSIVDLCNVYSPSLVGKFEEHESICYGADWSTNVDDNFYMATCSFYDHKLCISSVNPSLK</sequence>
<evidence type="ECO:0000313" key="8">
    <source>
        <dbReference type="EnsemblMetazoa" id="SCAU010203-PA"/>
    </source>
</evidence>
<keyword evidence="4" id="KW-0378">Hydrolase</keyword>
<protein>
    <recommendedName>
        <fullName evidence="6">methylated diphthine methylhydrolase</fullName>
        <ecNumber evidence="6">3.1.1.97</ecNumber>
    </recommendedName>
</protein>
<dbReference type="EnsemblMetazoa" id="SCAU010203-RA">
    <property type="protein sequence ID" value="SCAU010203-PA"/>
    <property type="gene ID" value="SCAU010203"/>
</dbReference>
<gene>
    <name evidence="8" type="primary">106083558</name>
</gene>
<dbReference type="KEGG" id="scac:106083558"/>
<dbReference type="InterPro" id="IPR036322">
    <property type="entry name" value="WD40_repeat_dom_sf"/>
</dbReference>
<name>A0A1I8PQF6_STOCA</name>